<evidence type="ECO:0000313" key="3">
    <source>
        <dbReference type="Proteomes" id="UP000663874"/>
    </source>
</evidence>
<organism evidence="2 3">
    <name type="scientific">Rotaria sordida</name>
    <dbReference type="NCBI Taxonomy" id="392033"/>
    <lineage>
        <taxon>Eukaryota</taxon>
        <taxon>Metazoa</taxon>
        <taxon>Spiralia</taxon>
        <taxon>Gnathifera</taxon>
        <taxon>Rotifera</taxon>
        <taxon>Eurotatoria</taxon>
        <taxon>Bdelloidea</taxon>
        <taxon>Philodinida</taxon>
        <taxon>Philodinidae</taxon>
        <taxon>Rotaria</taxon>
    </lineage>
</organism>
<sequence length="168" mass="19610">FKFYDGYSIPKVKRLDEYIDYVDKFPLIDPPQIFGLHSNADITYSTNRTKSMLEKIIHIQPKEASSNISGIETRDKIVYNLANDMLIKLPKNFIQHEVREKLINMGILNPMIIFLCQEIYRIDRVIRTVRNSLNDLQLAINGIIILNDSLRQILDSIYDGRVPIDWVN</sequence>
<dbReference type="InterPro" id="IPR026983">
    <property type="entry name" value="DHC"/>
</dbReference>
<comment type="caution">
    <text evidence="2">The sequence shown here is derived from an EMBL/GenBank/DDBJ whole genome shotgun (WGS) entry which is preliminary data.</text>
</comment>
<proteinExistence type="predicted"/>
<feature type="non-terminal residue" evidence="2">
    <location>
        <position position="168"/>
    </location>
</feature>
<dbReference type="GO" id="GO:0045505">
    <property type="term" value="F:dynein intermediate chain binding"/>
    <property type="evidence" value="ECO:0007669"/>
    <property type="project" value="InterPro"/>
</dbReference>
<evidence type="ECO:0000259" key="1">
    <source>
        <dbReference type="Pfam" id="PF18199"/>
    </source>
</evidence>
<dbReference type="PANTHER" id="PTHR22878">
    <property type="entry name" value="DYNEIN HEAVY CHAIN 6, AXONEMAL-LIKE-RELATED"/>
    <property type="match status" value="1"/>
</dbReference>
<dbReference type="EMBL" id="CAJOBE010034419">
    <property type="protein sequence ID" value="CAF4303925.1"/>
    <property type="molecule type" value="Genomic_DNA"/>
</dbReference>
<evidence type="ECO:0000313" key="2">
    <source>
        <dbReference type="EMBL" id="CAF4303925.1"/>
    </source>
</evidence>
<dbReference type="GO" id="GO:0007018">
    <property type="term" value="P:microtubule-based movement"/>
    <property type="evidence" value="ECO:0007669"/>
    <property type="project" value="InterPro"/>
</dbReference>
<reference evidence="2" key="1">
    <citation type="submission" date="2021-02" db="EMBL/GenBank/DDBJ databases">
        <authorList>
            <person name="Nowell W R."/>
        </authorList>
    </citation>
    <scope>NUCLEOTIDE SEQUENCE</scope>
</reference>
<dbReference type="Gene3D" id="1.20.1270.280">
    <property type="match status" value="1"/>
</dbReference>
<feature type="domain" description="Dynein heavy chain C-terminal" evidence="1">
    <location>
        <begin position="46"/>
        <end position="166"/>
    </location>
</feature>
<accession>A0A820I9S7</accession>
<dbReference type="GO" id="GO:0051959">
    <property type="term" value="F:dynein light intermediate chain binding"/>
    <property type="evidence" value="ECO:0007669"/>
    <property type="project" value="InterPro"/>
</dbReference>
<dbReference type="Pfam" id="PF18199">
    <property type="entry name" value="Dynein_C"/>
    <property type="match status" value="1"/>
</dbReference>
<dbReference type="Proteomes" id="UP000663874">
    <property type="component" value="Unassembled WGS sequence"/>
</dbReference>
<gene>
    <name evidence="2" type="ORF">FNK824_LOCUS40745</name>
</gene>
<dbReference type="PANTHER" id="PTHR22878:SF63">
    <property type="entry name" value="DYNEIN AXONEMAL HEAVY CHAIN 10"/>
    <property type="match status" value="1"/>
</dbReference>
<dbReference type="InterPro" id="IPR041228">
    <property type="entry name" value="Dynein_C"/>
</dbReference>
<name>A0A820I9S7_9BILA</name>
<dbReference type="AlphaFoldDB" id="A0A820I9S7"/>
<dbReference type="GO" id="GO:0030286">
    <property type="term" value="C:dynein complex"/>
    <property type="evidence" value="ECO:0007669"/>
    <property type="project" value="InterPro"/>
</dbReference>
<protein>
    <recommendedName>
        <fullName evidence="1">Dynein heavy chain C-terminal domain-containing protein</fullName>
    </recommendedName>
</protein>